<name>A0ABY8BDM7_9BURK</name>
<accession>A0ABY8BDM7</accession>
<gene>
    <name evidence="1" type="ORF">PX653_04400</name>
</gene>
<organism evidence="1 2">
    <name type="scientific">Pseudoduganella chitinolytica</name>
    <dbReference type="NCBI Taxonomy" id="34070"/>
    <lineage>
        <taxon>Bacteria</taxon>
        <taxon>Pseudomonadati</taxon>
        <taxon>Pseudomonadota</taxon>
        <taxon>Betaproteobacteria</taxon>
        <taxon>Burkholderiales</taxon>
        <taxon>Oxalobacteraceae</taxon>
        <taxon>Telluria group</taxon>
        <taxon>Pseudoduganella</taxon>
    </lineage>
</organism>
<dbReference type="RefSeq" id="WP_277416704.1">
    <property type="nucleotide sequence ID" value="NZ_CP119083.1"/>
</dbReference>
<reference evidence="1 2" key="1">
    <citation type="submission" date="2023-02" db="EMBL/GenBank/DDBJ databases">
        <title>Gemone sequence of Telluria chitinolytica ACM 3522T.</title>
        <authorList>
            <person name="Frediansyah A."/>
            <person name="Miess H."/>
            <person name="Gross H."/>
        </authorList>
    </citation>
    <scope>NUCLEOTIDE SEQUENCE [LARGE SCALE GENOMIC DNA]</scope>
    <source>
        <strain evidence="1 2">ACM 3522</strain>
    </source>
</reference>
<evidence type="ECO:0000313" key="2">
    <source>
        <dbReference type="Proteomes" id="UP001216510"/>
    </source>
</evidence>
<proteinExistence type="predicted"/>
<evidence type="ECO:0000313" key="1">
    <source>
        <dbReference type="EMBL" id="WEF34021.1"/>
    </source>
</evidence>
<dbReference type="EMBL" id="CP119083">
    <property type="protein sequence ID" value="WEF34021.1"/>
    <property type="molecule type" value="Genomic_DNA"/>
</dbReference>
<dbReference type="Proteomes" id="UP001216510">
    <property type="component" value="Chromosome"/>
</dbReference>
<protein>
    <submittedName>
        <fullName evidence="1">Uncharacterized protein</fullName>
    </submittedName>
</protein>
<sequence>MTAISFRPTLPAALRATTPALRQPAAPAPAGTATPSAVVTLSGAGLAAQAGDASVAAAPPGLRFQDLAAPMFDTLKAGGPVAIGSDVLPPDVDNRFSLAIVTASGTRVALTLASRGDELLVQVNAAAALGDSERNAVAALAEGYQDAIDGLALLGKLKSARDIPLERQLVRDLLDTLQPYRAGRPAEATSREDREEEHLQALAALEPEVLLLGSAGELTGRDARLAMDE</sequence>
<keyword evidence="2" id="KW-1185">Reference proteome</keyword>